<dbReference type="SUPFAM" id="SSF140478">
    <property type="entry name" value="LemA-like"/>
    <property type="match status" value="1"/>
</dbReference>
<accession>A0A3N0HWJ0</accession>
<dbReference type="PANTHER" id="PTHR34478">
    <property type="entry name" value="PROTEIN LEMA"/>
    <property type="match status" value="1"/>
</dbReference>
<keyword evidence="3 7" id="KW-0812">Transmembrane</keyword>
<dbReference type="PANTHER" id="PTHR34478:SF1">
    <property type="entry name" value="PROTEIN LEMA"/>
    <property type="match status" value="1"/>
</dbReference>
<comment type="caution">
    <text evidence="8">The sequence shown here is derived from an EMBL/GenBank/DDBJ whole genome shotgun (WGS) entry which is preliminary data.</text>
</comment>
<dbReference type="OrthoDB" id="9804152at2"/>
<feature type="transmembrane region" description="Helical" evidence="7">
    <location>
        <begin position="6"/>
        <end position="22"/>
    </location>
</feature>
<dbReference type="Gene3D" id="1.20.1440.20">
    <property type="entry name" value="LemA-like domain"/>
    <property type="match status" value="1"/>
</dbReference>
<dbReference type="EMBL" id="RJQC01000005">
    <property type="protein sequence ID" value="RNM29151.1"/>
    <property type="molecule type" value="Genomic_DNA"/>
</dbReference>
<feature type="coiled-coil region" evidence="6">
    <location>
        <begin position="114"/>
        <end position="141"/>
    </location>
</feature>
<evidence type="ECO:0000256" key="6">
    <source>
        <dbReference type="SAM" id="Coils"/>
    </source>
</evidence>
<dbReference type="InterPro" id="IPR007156">
    <property type="entry name" value="MamQ_LemA"/>
</dbReference>
<keyword evidence="6" id="KW-0175">Coiled coil</keyword>
<sequence>MMKWIIILIIVVVIVLIVISAYNKLIRMRNKVDESYATMDVYLKKRFDLIPNLVATVKGYAKHEADTLEKVVAQRGNAHGTGEILDSERAITGAIRNLFAVAESYPDLKANQNFMDLQGQLKKVEEDIANARKYYNAVVREYNDAIMTVPTNIIAGLFHFEKRQMFEVDNENERQNVKVEF</sequence>
<gene>
    <name evidence="8" type="ORF">EDX97_11000</name>
</gene>
<keyword evidence="9" id="KW-1185">Reference proteome</keyword>
<keyword evidence="4 7" id="KW-1133">Transmembrane helix</keyword>
<keyword evidence="5 7" id="KW-0472">Membrane</keyword>
<dbReference type="RefSeq" id="WP_128521198.1">
    <property type="nucleotide sequence ID" value="NZ_CAUWBR010000032.1"/>
</dbReference>
<dbReference type="Proteomes" id="UP000276568">
    <property type="component" value="Unassembled WGS sequence"/>
</dbReference>
<evidence type="ECO:0000256" key="5">
    <source>
        <dbReference type="ARBA" id="ARBA00023136"/>
    </source>
</evidence>
<name>A0A3N0HWJ0_9FIRM</name>
<dbReference type="AlphaFoldDB" id="A0A3N0HWJ0"/>
<proteinExistence type="inferred from homology"/>
<dbReference type="Pfam" id="PF04011">
    <property type="entry name" value="LemA"/>
    <property type="match status" value="1"/>
</dbReference>
<reference evidence="8 9" key="1">
    <citation type="submission" date="2018-11" db="EMBL/GenBank/DDBJ databases">
        <title>Clostridium sp. nov., a member of the family Erysipelotrichaceae isolated from pig faeces.</title>
        <authorList>
            <person name="Chang Y.-H."/>
        </authorList>
    </citation>
    <scope>NUCLEOTIDE SEQUENCE [LARGE SCALE GENOMIC DNA]</scope>
    <source>
        <strain evidence="8 9">YH-panp20</strain>
    </source>
</reference>
<dbReference type="InterPro" id="IPR023353">
    <property type="entry name" value="LemA-like_dom_sf"/>
</dbReference>
<comment type="subcellular location">
    <subcellularLocation>
        <location evidence="1">Membrane</location>
        <topology evidence="1">Single-pass membrane protein</topology>
    </subcellularLocation>
</comment>
<evidence type="ECO:0000313" key="9">
    <source>
        <dbReference type="Proteomes" id="UP000276568"/>
    </source>
</evidence>
<organism evidence="8 9">
    <name type="scientific">Absicoccus porci</name>
    <dbReference type="NCBI Taxonomy" id="2486576"/>
    <lineage>
        <taxon>Bacteria</taxon>
        <taxon>Bacillati</taxon>
        <taxon>Bacillota</taxon>
        <taxon>Erysipelotrichia</taxon>
        <taxon>Erysipelotrichales</taxon>
        <taxon>Erysipelotrichaceae</taxon>
        <taxon>Absicoccus</taxon>
    </lineage>
</organism>
<dbReference type="GO" id="GO:0016020">
    <property type="term" value="C:membrane"/>
    <property type="evidence" value="ECO:0007669"/>
    <property type="project" value="UniProtKB-SubCell"/>
</dbReference>
<evidence type="ECO:0000256" key="4">
    <source>
        <dbReference type="ARBA" id="ARBA00022989"/>
    </source>
</evidence>
<evidence type="ECO:0000256" key="7">
    <source>
        <dbReference type="SAM" id="Phobius"/>
    </source>
</evidence>
<comment type="similarity">
    <text evidence="2">Belongs to the LemA family.</text>
</comment>
<protein>
    <submittedName>
        <fullName evidence="8">LemA family protein</fullName>
    </submittedName>
</protein>
<evidence type="ECO:0000313" key="8">
    <source>
        <dbReference type="EMBL" id="RNM29151.1"/>
    </source>
</evidence>
<evidence type="ECO:0000256" key="2">
    <source>
        <dbReference type="ARBA" id="ARBA00008854"/>
    </source>
</evidence>
<evidence type="ECO:0000256" key="3">
    <source>
        <dbReference type="ARBA" id="ARBA00022692"/>
    </source>
</evidence>
<evidence type="ECO:0000256" key="1">
    <source>
        <dbReference type="ARBA" id="ARBA00004167"/>
    </source>
</evidence>